<keyword evidence="5" id="KW-1185">Reference proteome</keyword>
<dbReference type="PROSITE" id="PS50893">
    <property type="entry name" value="ABC_TRANSPORTER_2"/>
    <property type="match status" value="1"/>
</dbReference>
<dbReference type="RefSeq" id="WP_120008775.1">
    <property type="nucleotide sequence ID" value="NZ_JALBUU010000028.1"/>
</dbReference>
<dbReference type="InterPro" id="IPR003593">
    <property type="entry name" value="AAA+_ATPase"/>
</dbReference>
<proteinExistence type="predicted"/>
<protein>
    <submittedName>
        <fullName evidence="4">ABC transporter ATP-binding protein</fullName>
    </submittedName>
</protein>
<dbReference type="CDD" id="cd03214">
    <property type="entry name" value="ABC_Iron-Siderophores_B12_Hemin"/>
    <property type="match status" value="1"/>
</dbReference>
<accession>A0ABS9W8R9</accession>
<dbReference type="EMBL" id="JALBUU010000028">
    <property type="protein sequence ID" value="MCI0755160.1"/>
    <property type="molecule type" value="Genomic_DNA"/>
</dbReference>
<keyword evidence="1" id="KW-0547">Nucleotide-binding</keyword>
<dbReference type="InterPro" id="IPR027417">
    <property type="entry name" value="P-loop_NTPase"/>
</dbReference>
<dbReference type="Proteomes" id="UP001201985">
    <property type="component" value="Unassembled WGS sequence"/>
</dbReference>
<dbReference type="PANTHER" id="PTHR42794:SF2">
    <property type="entry name" value="ABC TRANSPORTER ATP-BINDING PROTEIN"/>
    <property type="match status" value="1"/>
</dbReference>
<evidence type="ECO:0000313" key="5">
    <source>
        <dbReference type="Proteomes" id="UP001201985"/>
    </source>
</evidence>
<evidence type="ECO:0000256" key="1">
    <source>
        <dbReference type="ARBA" id="ARBA00022741"/>
    </source>
</evidence>
<evidence type="ECO:0000259" key="3">
    <source>
        <dbReference type="PROSITE" id="PS50893"/>
    </source>
</evidence>
<dbReference type="Gene3D" id="3.40.50.300">
    <property type="entry name" value="P-loop containing nucleotide triphosphate hydrolases"/>
    <property type="match status" value="1"/>
</dbReference>
<evidence type="ECO:0000256" key="2">
    <source>
        <dbReference type="ARBA" id="ARBA00022840"/>
    </source>
</evidence>
<dbReference type="InterPro" id="IPR003439">
    <property type="entry name" value="ABC_transporter-like_ATP-bd"/>
</dbReference>
<dbReference type="PROSITE" id="PS00211">
    <property type="entry name" value="ABC_TRANSPORTER_1"/>
    <property type="match status" value="1"/>
</dbReference>
<dbReference type="GO" id="GO:0005524">
    <property type="term" value="F:ATP binding"/>
    <property type="evidence" value="ECO:0007669"/>
    <property type="project" value="UniProtKB-KW"/>
</dbReference>
<name>A0ABS9W8R9_9PROT</name>
<feature type="domain" description="ABC transporter" evidence="3">
    <location>
        <begin position="3"/>
        <end position="227"/>
    </location>
</feature>
<sequence length="252" mass="26819">MRLSVRGFSLRYGVRVAVDRVDLQANPGEVLAILGANGSGKSSLLRGLAGVQRHAGTVEWSGGEPGRVGYMPQDTSARSQLTAFEVVLLGRLRSLAFKVDVADLKAARDTLEEVGISHLAERPIRELSGGQRQLVFLAQVLSAGPSALLLDEPTSALDITHQLRVLALLRSATHSRRLTTIVVLHDLNAAARFADRIVMMHDGRVAGHGTPAEALTAETLRRCYGVEVAVFSGPDGAPVILPLRPCDADAAP</sequence>
<organism evidence="4 5">
    <name type="scientific">Teichococcus vastitatis</name>
    <dbReference type="NCBI Taxonomy" id="2307076"/>
    <lineage>
        <taxon>Bacteria</taxon>
        <taxon>Pseudomonadati</taxon>
        <taxon>Pseudomonadota</taxon>
        <taxon>Alphaproteobacteria</taxon>
        <taxon>Acetobacterales</taxon>
        <taxon>Roseomonadaceae</taxon>
        <taxon>Roseomonas</taxon>
    </lineage>
</organism>
<evidence type="ECO:0000313" key="4">
    <source>
        <dbReference type="EMBL" id="MCI0755160.1"/>
    </source>
</evidence>
<keyword evidence="2 4" id="KW-0067">ATP-binding</keyword>
<dbReference type="InterPro" id="IPR017871">
    <property type="entry name" value="ABC_transporter-like_CS"/>
</dbReference>
<dbReference type="SUPFAM" id="SSF52540">
    <property type="entry name" value="P-loop containing nucleoside triphosphate hydrolases"/>
    <property type="match status" value="1"/>
</dbReference>
<gene>
    <name evidence="4" type="ORF">MON41_15685</name>
</gene>
<reference evidence="4 5" key="1">
    <citation type="submission" date="2022-03" db="EMBL/GenBank/DDBJ databases">
        <title>Complete genome analysis of Roseomonas KG 17.1 : a prolific producer of plant growth promoters.</title>
        <authorList>
            <person name="Saadouli I."/>
            <person name="Najjari A."/>
            <person name="Mosbah A."/>
            <person name="Ouzari H.I."/>
        </authorList>
    </citation>
    <scope>NUCLEOTIDE SEQUENCE [LARGE SCALE GENOMIC DNA]</scope>
    <source>
        <strain evidence="4 5">KG17-1</strain>
    </source>
</reference>
<comment type="caution">
    <text evidence="4">The sequence shown here is derived from an EMBL/GenBank/DDBJ whole genome shotgun (WGS) entry which is preliminary data.</text>
</comment>
<dbReference type="SMART" id="SM00382">
    <property type="entry name" value="AAA"/>
    <property type="match status" value="1"/>
</dbReference>
<dbReference type="Pfam" id="PF00005">
    <property type="entry name" value="ABC_tran"/>
    <property type="match status" value="1"/>
</dbReference>
<dbReference type="PANTHER" id="PTHR42794">
    <property type="entry name" value="HEMIN IMPORT ATP-BINDING PROTEIN HMUV"/>
    <property type="match status" value="1"/>
</dbReference>